<dbReference type="GO" id="GO:0003676">
    <property type="term" value="F:nucleic acid binding"/>
    <property type="evidence" value="ECO:0007669"/>
    <property type="project" value="InterPro"/>
</dbReference>
<dbReference type="EMBL" id="JABWDY010024674">
    <property type="protein sequence ID" value="KAF5190044.1"/>
    <property type="molecule type" value="Genomic_DNA"/>
</dbReference>
<evidence type="ECO:0000259" key="6">
    <source>
        <dbReference type="PROSITE" id="PS51999"/>
    </source>
</evidence>
<evidence type="ECO:0000259" key="5">
    <source>
        <dbReference type="PROSITE" id="PS50158"/>
    </source>
</evidence>
<dbReference type="InterPro" id="IPR010666">
    <property type="entry name" value="Znf_GRF"/>
</dbReference>
<protein>
    <submittedName>
        <fullName evidence="7">Uncharacterized protein</fullName>
    </submittedName>
</protein>
<keyword evidence="1" id="KW-0479">Metal-binding</keyword>
<dbReference type="Pfam" id="PF00098">
    <property type="entry name" value="zf-CCHC"/>
    <property type="match status" value="1"/>
</dbReference>
<evidence type="ECO:0000256" key="2">
    <source>
        <dbReference type="ARBA" id="ARBA00022771"/>
    </source>
</evidence>
<dbReference type="AlphaFoldDB" id="A0A7J6VY35"/>
<comment type="caution">
    <text evidence="7">The sequence shown here is derived from an EMBL/GenBank/DDBJ whole genome shotgun (WGS) entry which is preliminary data.</text>
</comment>
<keyword evidence="8" id="KW-1185">Reference proteome</keyword>
<proteinExistence type="predicted"/>
<name>A0A7J6VY35_THATH</name>
<evidence type="ECO:0000256" key="4">
    <source>
        <dbReference type="PROSITE-ProRule" id="PRU00047"/>
    </source>
</evidence>
<feature type="domain" description="CCHC-type" evidence="5">
    <location>
        <begin position="14"/>
        <end position="28"/>
    </location>
</feature>
<dbReference type="PROSITE" id="PS50158">
    <property type="entry name" value="ZF_CCHC"/>
    <property type="match status" value="1"/>
</dbReference>
<organism evidence="7 8">
    <name type="scientific">Thalictrum thalictroides</name>
    <name type="common">Rue-anemone</name>
    <name type="synonym">Anemone thalictroides</name>
    <dbReference type="NCBI Taxonomy" id="46969"/>
    <lineage>
        <taxon>Eukaryota</taxon>
        <taxon>Viridiplantae</taxon>
        <taxon>Streptophyta</taxon>
        <taxon>Embryophyta</taxon>
        <taxon>Tracheophyta</taxon>
        <taxon>Spermatophyta</taxon>
        <taxon>Magnoliopsida</taxon>
        <taxon>Ranunculales</taxon>
        <taxon>Ranunculaceae</taxon>
        <taxon>Thalictroideae</taxon>
        <taxon>Thalictrum</taxon>
    </lineage>
</organism>
<reference evidence="7 8" key="1">
    <citation type="submission" date="2020-06" db="EMBL/GenBank/DDBJ databases">
        <title>Transcriptomic and genomic resources for Thalictrum thalictroides and T. hernandezii: Facilitating candidate gene discovery in an emerging model plant lineage.</title>
        <authorList>
            <person name="Arias T."/>
            <person name="Riano-Pachon D.M."/>
            <person name="Di Stilio V.S."/>
        </authorList>
    </citation>
    <scope>NUCLEOTIDE SEQUENCE [LARGE SCALE GENOMIC DNA]</scope>
    <source>
        <strain evidence="8">cv. WT478/WT964</strain>
        <tissue evidence="7">Leaves</tissue>
    </source>
</reference>
<dbReference type="OrthoDB" id="1436760at2759"/>
<keyword evidence="3" id="KW-0862">Zinc</keyword>
<feature type="domain" description="GRF-type" evidence="6">
    <location>
        <begin position="34"/>
        <end position="79"/>
    </location>
</feature>
<evidence type="ECO:0000313" key="7">
    <source>
        <dbReference type="EMBL" id="KAF5190044.1"/>
    </source>
</evidence>
<evidence type="ECO:0000256" key="3">
    <source>
        <dbReference type="ARBA" id="ARBA00022833"/>
    </source>
</evidence>
<sequence>MKRGGESSKLKVGCYVCGTQDHWAKDCKWTKLNCIKGCPSPRPMKVFVSKTNENGNYGRQFLRCNASGCSGSFAWLDELMAAEKVKVENDDKREDGVKNEKLKLVIEGKISMSVEGSVEAIGKLVKDLSIE</sequence>
<dbReference type="InterPro" id="IPR001878">
    <property type="entry name" value="Znf_CCHC"/>
</dbReference>
<gene>
    <name evidence="7" type="ORF">FRX31_020369</name>
</gene>
<keyword evidence="2 4" id="KW-0863">Zinc-finger</keyword>
<dbReference type="Proteomes" id="UP000554482">
    <property type="component" value="Unassembled WGS sequence"/>
</dbReference>
<accession>A0A7J6VY35</accession>
<evidence type="ECO:0000256" key="1">
    <source>
        <dbReference type="ARBA" id="ARBA00022723"/>
    </source>
</evidence>
<evidence type="ECO:0000313" key="8">
    <source>
        <dbReference type="Proteomes" id="UP000554482"/>
    </source>
</evidence>
<dbReference type="PROSITE" id="PS51999">
    <property type="entry name" value="ZF_GRF"/>
    <property type="match status" value="1"/>
</dbReference>
<dbReference type="GO" id="GO:0008270">
    <property type="term" value="F:zinc ion binding"/>
    <property type="evidence" value="ECO:0007669"/>
    <property type="project" value="UniProtKB-KW"/>
</dbReference>